<proteinExistence type="predicted"/>
<protein>
    <submittedName>
        <fullName evidence="1">Uncharacterized protein</fullName>
    </submittedName>
</protein>
<dbReference type="EMBL" id="JAIWYP010000010">
    <property type="protein sequence ID" value="KAH3754418.1"/>
    <property type="molecule type" value="Genomic_DNA"/>
</dbReference>
<gene>
    <name evidence="1" type="ORF">DPMN_189086</name>
</gene>
<evidence type="ECO:0000313" key="2">
    <source>
        <dbReference type="Proteomes" id="UP000828390"/>
    </source>
</evidence>
<name>A0A9D4IBZ4_DREPO</name>
<evidence type="ECO:0000313" key="1">
    <source>
        <dbReference type="EMBL" id="KAH3754418.1"/>
    </source>
</evidence>
<dbReference type="AlphaFoldDB" id="A0A9D4IBZ4"/>
<sequence length="66" mass="7732">MIIDPAVLMQVDITHIDVAHVYAVWLLKVRNVGYKSSLCRHRDGMVPHRGQVNYTSLFFPHKWQSR</sequence>
<reference evidence="1" key="2">
    <citation type="submission" date="2020-11" db="EMBL/GenBank/DDBJ databases">
        <authorList>
            <person name="McCartney M.A."/>
            <person name="Auch B."/>
            <person name="Kono T."/>
            <person name="Mallez S."/>
            <person name="Becker A."/>
            <person name="Gohl D.M."/>
            <person name="Silverstein K.A.T."/>
            <person name="Koren S."/>
            <person name="Bechman K.B."/>
            <person name="Herman A."/>
            <person name="Abrahante J.E."/>
            <person name="Garbe J."/>
        </authorList>
    </citation>
    <scope>NUCLEOTIDE SEQUENCE</scope>
    <source>
        <strain evidence="1">Duluth1</strain>
        <tissue evidence="1">Whole animal</tissue>
    </source>
</reference>
<reference evidence="1" key="1">
    <citation type="journal article" date="2019" name="bioRxiv">
        <title>The Genome of the Zebra Mussel, Dreissena polymorpha: A Resource for Invasive Species Research.</title>
        <authorList>
            <person name="McCartney M.A."/>
            <person name="Auch B."/>
            <person name="Kono T."/>
            <person name="Mallez S."/>
            <person name="Zhang Y."/>
            <person name="Obille A."/>
            <person name="Becker A."/>
            <person name="Abrahante J.E."/>
            <person name="Garbe J."/>
            <person name="Badalamenti J.P."/>
            <person name="Herman A."/>
            <person name="Mangelson H."/>
            <person name="Liachko I."/>
            <person name="Sullivan S."/>
            <person name="Sone E.D."/>
            <person name="Koren S."/>
            <person name="Silverstein K.A.T."/>
            <person name="Beckman K.B."/>
            <person name="Gohl D.M."/>
        </authorList>
    </citation>
    <scope>NUCLEOTIDE SEQUENCE</scope>
    <source>
        <strain evidence="1">Duluth1</strain>
        <tissue evidence="1">Whole animal</tissue>
    </source>
</reference>
<organism evidence="1 2">
    <name type="scientific">Dreissena polymorpha</name>
    <name type="common">Zebra mussel</name>
    <name type="synonym">Mytilus polymorpha</name>
    <dbReference type="NCBI Taxonomy" id="45954"/>
    <lineage>
        <taxon>Eukaryota</taxon>
        <taxon>Metazoa</taxon>
        <taxon>Spiralia</taxon>
        <taxon>Lophotrochozoa</taxon>
        <taxon>Mollusca</taxon>
        <taxon>Bivalvia</taxon>
        <taxon>Autobranchia</taxon>
        <taxon>Heteroconchia</taxon>
        <taxon>Euheterodonta</taxon>
        <taxon>Imparidentia</taxon>
        <taxon>Neoheterodontei</taxon>
        <taxon>Myida</taxon>
        <taxon>Dreissenoidea</taxon>
        <taxon>Dreissenidae</taxon>
        <taxon>Dreissena</taxon>
    </lineage>
</organism>
<comment type="caution">
    <text evidence="1">The sequence shown here is derived from an EMBL/GenBank/DDBJ whole genome shotgun (WGS) entry which is preliminary data.</text>
</comment>
<keyword evidence="2" id="KW-1185">Reference proteome</keyword>
<accession>A0A9D4IBZ4</accession>
<dbReference type="Proteomes" id="UP000828390">
    <property type="component" value="Unassembled WGS sequence"/>
</dbReference>